<reference evidence="3" key="1">
    <citation type="journal article" date="2018" name="Curr. Microbiol.">
        <title>Cellulosimicrobium arenosum sp. nov., Isolated from Marine Sediment Sand.</title>
        <authorList>
            <person name="Oh M."/>
            <person name="Kim J.H."/>
            <person name="Yoon J.H."/>
            <person name="Schumann P."/>
            <person name="Kim W."/>
        </authorList>
    </citation>
    <scope>NUCLEOTIDE SEQUENCE</scope>
    <source>
        <strain evidence="3">KCTC 49039</strain>
    </source>
</reference>
<comment type="caution">
    <text evidence="3">The sequence shown here is derived from an EMBL/GenBank/DDBJ whole genome shotgun (WGS) entry which is preliminary data.</text>
</comment>
<accession>A0A927G8E1</accession>
<dbReference type="AlphaFoldDB" id="A0A927G8E1"/>
<name>A0A927G8E1_9MICO</name>
<proteinExistence type="inferred from homology"/>
<dbReference type="EMBL" id="JACYHB010000003">
    <property type="protein sequence ID" value="MBD8078454.1"/>
    <property type="molecule type" value="Genomic_DNA"/>
</dbReference>
<comment type="similarity">
    <text evidence="1">Belongs to the NAD(P)-dependent epimerase/dehydratase family.</text>
</comment>
<dbReference type="InterPro" id="IPR036291">
    <property type="entry name" value="NAD(P)-bd_dom_sf"/>
</dbReference>
<dbReference type="Gene3D" id="3.40.50.720">
    <property type="entry name" value="NAD(P)-binding Rossmann-like Domain"/>
    <property type="match status" value="1"/>
</dbReference>
<dbReference type="InterPro" id="IPR001509">
    <property type="entry name" value="Epimerase_deHydtase"/>
</dbReference>
<feature type="domain" description="NAD-dependent epimerase/dehydratase" evidence="2">
    <location>
        <begin position="171"/>
        <end position="280"/>
    </location>
</feature>
<protein>
    <submittedName>
        <fullName evidence="3">NAD-dependent epimerase/dehydratase family protein</fullName>
    </submittedName>
</protein>
<dbReference type="RefSeq" id="WP_191828038.1">
    <property type="nucleotide sequence ID" value="NZ_JACYHB010000003.1"/>
</dbReference>
<evidence type="ECO:0000313" key="4">
    <source>
        <dbReference type="Proteomes" id="UP000610846"/>
    </source>
</evidence>
<feature type="domain" description="NAD-dependent epimerase/dehydratase" evidence="2">
    <location>
        <begin position="3"/>
        <end position="134"/>
    </location>
</feature>
<sequence>MRILVTGGAGFIGSAAVRTLAAAGHDVRVLDSLRADVHGDRPPPTLPDGVPVVRGDVRDPDVVGEALDGRDVVVHLAAKVGLGVGIDDVDDYVSSNDLGTAVLLRAAATQEAVPHVVFASSMVVYGEGAYSCAEHGTQPAPPRDEADLAAGVFDPRCPVCGSVLTPGLVAEDAPFDPRNVYAATKVHGEHVLAAWTRATGATATALRFHNVYGPGMPRDTPYAGVVSIFRSEAEHGRAPRVFEDGGQRRDLVHVDDVARAVLAAAEQPQGPGRVEPFNVGSGEVTTIGDVARRVAALLDAPEPVVTGEWRGGDVRHVTASSARAASVLSWHAHIRAPEGLANLVTR</sequence>
<evidence type="ECO:0000313" key="3">
    <source>
        <dbReference type="EMBL" id="MBD8078454.1"/>
    </source>
</evidence>
<evidence type="ECO:0000259" key="2">
    <source>
        <dbReference type="Pfam" id="PF01370"/>
    </source>
</evidence>
<gene>
    <name evidence="3" type="ORF">IF651_05200</name>
</gene>
<dbReference type="PANTHER" id="PTHR43000">
    <property type="entry name" value="DTDP-D-GLUCOSE 4,6-DEHYDRATASE-RELATED"/>
    <property type="match status" value="1"/>
</dbReference>
<dbReference type="Pfam" id="PF01370">
    <property type="entry name" value="Epimerase"/>
    <property type="match status" value="2"/>
</dbReference>
<organism evidence="3 4">
    <name type="scientific">Cellulosimicrobium arenosum</name>
    <dbReference type="NCBI Taxonomy" id="2708133"/>
    <lineage>
        <taxon>Bacteria</taxon>
        <taxon>Bacillati</taxon>
        <taxon>Actinomycetota</taxon>
        <taxon>Actinomycetes</taxon>
        <taxon>Micrococcales</taxon>
        <taxon>Promicromonosporaceae</taxon>
        <taxon>Cellulosimicrobium</taxon>
    </lineage>
</organism>
<evidence type="ECO:0000256" key="1">
    <source>
        <dbReference type="ARBA" id="ARBA00007637"/>
    </source>
</evidence>
<dbReference type="Proteomes" id="UP000610846">
    <property type="component" value="Unassembled WGS sequence"/>
</dbReference>
<dbReference type="SUPFAM" id="SSF51735">
    <property type="entry name" value="NAD(P)-binding Rossmann-fold domains"/>
    <property type="match status" value="1"/>
</dbReference>
<keyword evidence="4" id="KW-1185">Reference proteome</keyword>
<reference evidence="3" key="2">
    <citation type="submission" date="2020-09" db="EMBL/GenBank/DDBJ databases">
        <authorList>
            <person name="Yu Y."/>
        </authorList>
    </citation>
    <scope>NUCLEOTIDE SEQUENCE</scope>
    <source>
        <strain evidence="3">KCTC 49039</strain>
    </source>
</reference>